<evidence type="ECO:0000313" key="3">
    <source>
        <dbReference type="EMBL" id="QUF07393.1"/>
    </source>
</evidence>
<feature type="domain" description="Rhodanese" evidence="2">
    <location>
        <begin position="40"/>
        <end position="130"/>
    </location>
</feature>
<gene>
    <name evidence="3" type="ORF">KCV87_16015</name>
</gene>
<dbReference type="PANTHER" id="PTHR43031">
    <property type="entry name" value="FAD-DEPENDENT OXIDOREDUCTASE"/>
    <property type="match status" value="1"/>
</dbReference>
<reference evidence="3" key="1">
    <citation type="submission" date="2021-04" db="EMBL/GenBank/DDBJ databases">
        <title>Genomic sequence of Actinosynnema pretiosum subsp. pretiosum ATCC 31280 (C-14919).</title>
        <authorList>
            <person name="Bai L."/>
            <person name="Wang X."/>
            <person name="Xiao Y."/>
        </authorList>
    </citation>
    <scope>NUCLEOTIDE SEQUENCE</scope>
    <source>
        <strain evidence="3">ATCC 31280</strain>
    </source>
</reference>
<dbReference type="SUPFAM" id="SSF52821">
    <property type="entry name" value="Rhodanese/Cell cycle control phosphatase"/>
    <property type="match status" value="1"/>
</dbReference>
<dbReference type="SMART" id="SM00450">
    <property type="entry name" value="RHOD"/>
    <property type="match status" value="1"/>
</dbReference>
<dbReference type="PROSITE" id="PS50206">
    <property type="entry name" value="RHODANESE_3"/>
    <property type="match status" value="1"/>
</dbReference>
<dbReference type="InterPro" id="IPR001763">
    <property type="entry name" value="Rhodanese-like_dom"/>
</dbReference>
<dbReference type="InterPro" id="IPR050229">
    <property type="entry name" value="GlpE_sulfurtransferase"/>
</dbReference>
<protein>
    <submittedName>
        <fullName evidence="3">Rhodanese</fullName>
    </submittedName>
</protein>
<feature type="region of interest" description="Disordered" evidence="1">
    <location>
        <begin position="139"/>
        <end position="158"/>
    </location>
</feature>
<sequence>MSNALSFPPADPATAAAFFAAELALETDPDDVARDLAAGTATGYLLVETRSAERFAELRVPGAINLPHPEISAETTADWDRDLVYVCYCESSQCNAATKGALKLAELGFRVKRLSGGITAWHAAGFPVEGSAVEGAAAGSSATGSSAAGRTTGATAGAPAGPAPVIACGC</sequence>
<proteinExistence type="predicted"/>
<dbReference type="AlphaFoldDB" id="A0AA45LDS4"/>
<dbReference type="Gene3D" id="3.40.250.10">
    <property type="entry name" value="Rhodanese-like domain"/>
    <property type="match status" value="1"/>
</dbReference>
<name>A0AA45LDS4_9PSEU</name>
<dbReference type="EMBL" id="CP073249">
    <property type="protein sequence ID" value="QUF07393.1"/>
    <property type="molecule type" value="Genomic_DNA"/>
</dbReference>
<evidence type="ECO:0000259" key="2">
    <source>
        <dbReference type="PROSITE" id="PS50206"/>
    </source>
</evidence>
<dbReference type="Pfam" id="PF00581">
    <property type="entry name" value="Rhodanese"/>
    <property type="match status" value="1"/>
</dbReference>
<organism evidence="3 4">
    <name type="scientific">Actinosynnema pretiosum subsp. pretiosum</name>
    <dbReference type="NCBI Taxonomy" id="103721"/>
    <lineage>
        <taxon>Bacteria</taxon>
        <taxon>Bacillati</taxon>
        <taxon>Actinomycetota</taxon>
        <taxon>Actinomycetes</taxon>
        <taxon>Pseudonocardiales</taxon>
        <taxon>Pseudonocardiaceae</taxon>
        <taxon>Actinosynnema</taxon>
    </lineage>
</organism>
<evidence type="ECO:0000313" key="4">
    <source>
        <dbReference type="Proteomes" id="UP000677152"/>
    </source>
</evidence>
<dbReference type="PANTHER" id="PTHR43031:SF1">
    <property type="entry name" value="PYRIDINE NUCLEOTIDE-DISULPHIDE OXIDOREDUCTASE"/>
    <property type="match status" value="1"/>
</dbReference>
<accession>A0AA45LDS4</accession>
<dbReference type="Proteomes" id="UP000677152">
    <property type="component" value="Chromosome"/>
</dbReference>
<dbReference type="InterPro" id="IPR036873">
    <property type="entry name" value="Rhodanese-like_dom_sf"/>
</dbReference>
<evidence type="ECO:0000256" key="1">
    <source>
        <dbReference type="SAM" id="MobiDB-lite"/>
    </source>
</evidence>